<accession>A0A517ZDG0</accession>
<dbReference type="EMBL" id="CP036275">
    <property type="protein sequence ID" value="QDU40509.1"/>
    <property type="molecule type" value="Genomic_DNA"/>
</dbReference>
<dbReference type="GO" id="GO:0005829">
    <property type="term" value="C:cytosol"/>
    <property type="evidence" value="ECO:0007669"/>
    <property type="project" value="TreeGrafter"/>
</dbReference>
<reference evidence="3 4" key="1">
    <citation type="submission" date="2019-02" db="EMBL/GenBank/DDBJ databases">
        <title>Deep-cultivation of Planctomycetes and their phenomic and genomic characterization uncovers novel biology.</title>
        <authorList>
            <person name="Wiegand S."/>
            <person name="Jogler M."/>
            <person name="Boedeker C."/>
            <person name="Pinto D."/>
            <person name="Vollmers J."/>
            <person name="Rivas-Marin E."/>
            <person name="Kohn T."/>
            <person name="Peeters S.H."/>
            <person name="Heuer A."/>
            <person name="Rast P."/>
            <person name="Oberbeckmann S."/>
            <person name="Bunk B."/>
            <person name="Jeske O."/>
            <person name="Meyerdierks A."/>
            <person name="Storesund J.E."/>
            <person name="Kallscheuer N."/>
            <person name="Luecker S."/>
            <person name="Lage O.M."/>
            <person name="Pohl T."/>
            <person name="Merkel B.J."/>
            <person name="Hornburger P."/>
            <person name="Mueller R.-W."/>
            <person name="Bruemmer F."/>
            <person name="Labrenz M."/>
            <person name="Spormann A.M."/>
            <person name="Op den Camp H."/>
            <person name="Overmann J."/>
            <person name="Amann R."/>
            <person name="Jetten M.S.M."/>
            <person name="Mascher T."/>
            <person name="Medema M.H."/>
            <person name="Devos D.P."/>
            <person name="Kaster A.-K."/>
            <person name="Ovreas L."/>
            <person name="Rohde M."/>
            <person name="Galperin M.Y."/>
            <person name="Jogler C."/>
        </authorList>
    </citation>
    <scope>NUCLEOTIDE SEQUENCE [LARGE SCALE GENOMIC DNA]</scope>
    <source>
        <strain evidence="3 4">Mal4</strain>
    </source>
</reference>
<dbReference type="PANTHER" id="PTHR31682:SF44">
    <property type="entry name" value="UDP-ARABINOPYRANOSE MUTASE 3"/>
    <property type="match status" value="1"/>
</dbReference>
<comment type="subcellular location">
    <subcellularLocation>
        <location evidence="1">Golgi apparatus</location>
    </subcellularLocation>
</comment>
<dbReference type="AlphaFoldDB" id="A0A517ZDG0"/>
<evidence type="ECO:0000313" key="4">
    <source>
        <dbReference type="Proteomes" id="UP000320496"/>
    </source>
</evidence>
<protein>
    <submittedName>
        <fullName evidence="3">Reversibly glycosylated polypeptide</fullName>
    </submittedName>
</protein>
<dbReference type="Pfam" id="PF03214">
    <property type="entry name" value="RGP"/>
    <property type="match status" value="1"/>
</dbReference>
<dbReference type="PANTHER" id="PTHR31682">
    <property type="entry name" value="UDP-ARABINOSE MUTASE"/>
    <property type="match status" value="1"/>
</dbReference>
<sequence>MPSIRTINPEYLKHVPEDVRVIVVDDSNGSIEANRSNMAVYRYDDYRSWLGENDDLIPRKTDTCRSFGFYVAWREGYKYVITLDDDCKTHEGFMDGHALVGQEQEVPTVDQRPWYNTLDNLVLEIDGESSPRFYARGVPYCYREHQPEPVISRQKGRVVCNMGMWTKVPDINGLDKLGVDVPDSMSVREPCLAIGNGTEFSLCIMNVAIMTEAIPAFYQLPMGANVCGHRLDRFGDIWSGYILKRLTDIKGDLVTIGEPAVTHTKAGNTIRETQVEHFGHLLERDFYGLVDRASEATAAADYATMYNQFATNFVAEVERSSLVPAYRSLFADMGDKMVRWSQLFLPAAATFRASSESTGTP</sequence>
<evidence type="ECO:0000256" key="2">
    <source>
        <dbReference type="ARBA" id="ARBA00023034"/>
    </source>
</evidence>
<keyword evidence="4" id="KW-1185">Reference proteome</keyword>
<dbReference type="GO" id="GO:0052691">
    <property type="term" value="F:UDP-arabinopyranose mutase activity"/>
    <property type="evidence" value="ECO:0007669"/>
    <property type="project" value="TreeGrafter"/>
</dbReference>
<dbReference type="GO" id="GO:0033356">
    <property type="term" value="P:UDP-L-arabinose metabolic process"/>
    <property type="evidence" value="ECO:0007669"/>
    <property type="project" value="TreeGrafter"/>
</dbReference>
<gene>
    <name evidence="3" type="ORF">Mal4_48670</name>
</gene>
<dbReference type="InterPro" id="IPR037595">
    <property type="entry name" value="RGP_fam"/>
</dbReference>
<organism evidence="3 4">
    <name type="scientific">Maioricimonas rarisocia</name>
    <dbReference type="NCBI Taxonomy" id="2528026"/>
    <lineage>
        <taxon>Bacteria</taxon>
        <taxon>Pseudomonadati</taxon>
        <taxon>Planctomycetota</taxon>
        <taxon>Planctomycetia</taxon>
        <taxon>Planctomycetales</taxon>
        <taxon>Planctomycetaceae</taxon>
        <taxon>Maioricimonas</taxon>
    </lineage>
</organism>
<evidence type="ECO:0000256" key="1">
    <source>
        <dbReference type="ARBA" id="ARBA00004555"/>
    </source>
</evidence>
<evidence type="ECO:0000313" key="3">
    <source>
        <dbReference type="EMBL" id="QDU40509.1"/>
    </source>
</evidence>
<dbReference type="KEGG" id="mri:Mal4_48670"/>
<keyword evidence="2" id="KW-0333">Golgi apparatus</keyword>
<dbReference type="RefSeq" id="WP_197443765.1">
    <property type="nucleotide sequence ID" value="NZ_CP036275.1"/>
</dbReference>
<dbReference type="Proteomes" id="UP000320496">
    <property type="component" value="Chromosome"/>
</dbReference>
<name>A0A517ZDG0_9PLAN</name>
<proteinExistence type="predicted"/>